<protein>
    <recommendedName>
        <fullName evidence="3">Dilute domain-containing protein</fullName>
    </recommendedName>
</protein>
<dbReference type="PANTHER" id="PTHR10398">
    <property type="entry name" value="AFADIN"/>
    <property type="match status" value="1"/>
</dbReference>
<dbReference type="GO" id="GO:0005912">
    <property type="term" value="C:adherens junction"/>
    <property type="evidence" value="ECO:0007669"/>
    <property type="project" value="TreeGrafter"/>
</dbReference>
<dbReference type="SMART" id="SM01132">
    <property type="entry name" value="DIL"/>
    <property type="match status" value="1"/>
</dbReference>
<feature type="region of interest" description="Disordered" evidence="2">
    <location>
        <begin position="192"/>
        <end position="293"/>
    </location>
</feature>
<dbReference type="GO" id="GO:0032880">
    <property type="term" value="P:regulation of protein localization"/>
    <property type="evidence" value="ECO:0007669"/>
    <property type="project" value="TreeGrafter"/>
</dbReference>
<dbReference type="SMART" id="SM00240">
    <property type="entry name" value="FHA"/>
    <property type="match status" value="1"/>
</dbReference>
<evidence type="ECO:0000256" key="2">
    <source>
        <dbReference type="SAM" id="MobiDB-lite"/>
    </source>
</evidence>
<sequence>MLEQNPLNQGGEHESQNGQRMRKTVALGLVATTIIRGSIMFHVRRRPADYHPRKRKKKLQQKWNKGNELQEYRYEDGLDRLPFFLELNPDGTDINNGTPKKHQLHPNVTEVGSERLMNVAGSQHGHQSQSLQLFGPNVQSRHCVIANTEGIVTVTPCSGNAETYVNGQRIYETTILQNGAVVKFGRIHNFRFLDPSHDDRTRQRHDSARQPLDYNFDRQSSREDSVSHGGTSTSCQNINNGTSQNYETTFDVDGNVETVSTSSLGNKDETRSQRSVSSSRDGNRLSNYERYPRGTDPILPAVLEFREETEEAFLHAVISDLDPQDPYFKLAPTYTLYLVARNLVSCLQGDVAAVMPQFMSEREENLDDENTRSVLQVLTSTMALLRRCRVNAALTIQLFSQLFHFVNMWAFNKVVTFPTSPHVQQGPHNICYCTKAWGIRLKTRLARLEAWAERQGLELAADCHLARIIQAAHLLQAPKYNAEDLSTLSSTCFKLNSLQLRALLSMYQSTPEEPRLPQELIENVVRVAENVADELARSDGREIRLEEDAELQLPFLLPEDGYSCDVVRGVPQGLAEFLAPLQQAGLCRMTTQPTSSGLWTIYMTHDHNTSVRSPSSMSNRSDGARCLPSHPEVHVIKLHKSASGMGLSIVAAKCKLAFCKTIADECQPFLQRFQTSKPMTPYLFEAVEKLLRYLMNRCVKPDLMKCTGPKLLSIDTKKSENLILSKNIDIGFATKRLLGETAITVTERQKLEFIHECRSMLTTMIAKLQEKSPLKQKAVRGLSSLDPCVIQHSPQLAQKRFSFLLEELNHANIINDVLAENAKKEYLHFCNLKKSELQEIFRPCDQFSDEVGLDTIYGSFLIGEANYKHLWEVIKICLVLSHGNATVEGGFSVNKSLLVENMHEKTVIAQRHIHDEIQEAGGIKNIHISKKMLDYVRGARKRYHEYLEMKKQEKSEKDKKKAEKRKLDIQVKDLEGERKKLMMATEEKREAIDVELQELKKKQASLY</sequence>
<dbReference type="PANTHER" id="PTHR10398:SF2">
    <property type="entry name" value="AFADIN"/>
    <property type="match status" value="1"/>
</dbReference>
<dbReference type="InterPro" id="IPR002710">
    <property type="entry name" value="Dilute_dom"/>
</dbReference>
<dbReference type="CDD" id="cd22711">
    <property type="entry name" value="FHA_AFDN"/>
    <property type="match status" value="1"/>
</dbReference>
<dbReference type="Pfam" id="PF01843">
    <property type="entry name" value="DIL"/>
    <property type="match status" value="1"/>
</dbReference>
<evidence type="ECO:0000313" key="4">
    <source>
        <dbReference type="EMBL" id="CAD7405906.1"/>
    </source>
</evidence>
<feature type="compositionally biased region" description="Basic and acidic residues" evidence="2">
    <location>
        <begin position="215"/>
        <end position="226"/>
    </location>
</feature>
<feature type="region of interest" description="Disordered" evidence="2">
    <location>
        <begin position="1"/>
        <end position="20"/>
    </location>
</feature>
<gene>
    <name evidence="4" type="ORF">TCEB3V08_LOCUS8235</name>
</gene>
<proteinExistence type="predicted"/>
<evidence type="ECO:0000259" key="3">
    <source>
        <dbReference type="PROSITE" id="PS51126"/>
    </source>
</evidence>
<organism evidence="4">
    <name type="scientific">Timema cristinae</name>
    <name type="common">Walking stick</name>
    <dbReference type="NCBI Taxonomy" id="61476"/>
    <lineage>
        <taxon>Eukaryota</taxon>
        <taxon>Metazoa</taxon>
        <taxon>Ecdysozoa</taxon>
        <taxon>Arthropoda</taxon>
        <taxon>Hexapoda</taxon>
        <taxon>Insecta</taxon>
        <taxon>Pterygota</taxon>
        <taxon>Neoptera</taxon>
        <taxon>Polyneoptera</taxon>
        <taxon>Phasmatodea</taxon>
        <taxon>Timematodea</taxon>
        <taxon>Timematoidea</taxon>
        <taxon>Timematidae</taxon>
        <taxon>Timema</taxon>
    </lineage>
</organism>
<reference evidence="4" key="1">
    <citation type="submission" date="2020-11" db="EMBL/GenBank/DDBJ databases">
        <authorList>
            <person name="Tran Van P."/>
        </authorList>
    </citation>
    <scope>NUCLEOTIDE SEQUENCE</scope>
</reference>
<dbReference type="PROSITE" id="PS51126">
    <property type="entry name" value="DILUTE"/>
    <property type="match status" value="1"/>
</dbReference>
<feature type="compositionally biased region" description="Basic and acidic residues" evidence="2">
    <location>
        <begin position="194"/>
        <end position="208"/>
    </location>
</feature>
<accession>A0A7R9D1C5</accession>
<dbReference type="EMBL" id="OC319626">
    <property type="protein sequence ID" value="CAD7405906.1"/>
    <property type="molecule type" value="Genomic_DNA"/>
</dbReference>
<feature type="compositionally biased region" description="Polar residues" evidence="2">
    <location>
        <begin position="228"/>
        <end position="248"/>
    </location>
</feature>
<dbReference type="Pfam" id="PF00498">
    <property type="entry name" value="FHA"/>
    <property type="match status" value="1"/>
</dbReference>
<feature type="compositionally biased region" description="Polar residues" evidence="2">
    <location>
        <begin position="273"/>
        <end position="286"/>
    </location>
</feature>
<keyword evidence="1" id="KW-0175">Coiled coil</keyword>
<dbReference type="GO" id="GO:0050839">
    <property type="term" value="F:cell adhesion molecule binding"/>
    <property type="evidence" value="ECO:0007669"/>
    <property type="project" value="TreeGrafter"/>
</dbReference>
<dbReference type="InterPro" id="IPR028842">
    <property type="entry name" value="Afadin"/>
</dbReference>
<dbReference type="InterPro" id="IPR008984">
    <property type="entry name" value="SMAD_FHA_dom_sf"/>
</dbReference>
<dbReference type="InterPro" id="IPR000253">
    <property type="entry name" value="FHA_dom"/>
</dbReference>
<dbReference type="Gene3D" id="2.60.200.20">
    <property type="match status" value="1"/>
</dbReference>
<dbReference type="AlphaFoldDB" id="A0A7R9D1C5"/>
<dbReference type="SUPFAM" id="SSF49879">
    <property type="entry name" value="SMAD/FHA domain"/>
    <property type="match status" value="1"/>
</dbReference>
<feature type="domain" description="Dilute" evidence="3">
    <location>
        <begin position="341"/>
        <end position="530"/>
    </location>
</feature>
<feature type="coiled-coil region" evidence="1">
    <location>
        <begin position="943"/>
        <end position="1002"/>
    </location>
</feature>
<evidence type="ECO:0000256" key="1">
    <source>
        <dbReference type="SAM" id="Coils"/>
    </source>
</evidence>
<name>A0A7R9D1C5_TIMCR</name>